<dbReference type="STRING" id="1036612.A0A1L9T1U6"/>
<evidence type="ECO:0000313" key="3">
    <source>
        <dbReference type="Proteomes" id="UP000184356"/>
    </source>
</evidence>
<keyword evidence="3" id="KW-1185">Reference proteome</keyword>
<protein>
    <submittedName>
        <fullName evidence="2">Uncharacterized protein</fullName>
    </submittedName>
</protein>
<gene>
    <name evidence="2" type="ORF">ASPSYDRAFT_50901</name>
</gene>
<dbReference type="VEuPathDB" id="FungiDB:ASPSYDRAFT_50901"/>
<reference evidence="3" key="1">
    <citation type="journal article" date="2017" name="Genome Biol.">
        <title>Comparative genomics reveals high biological diversity and specific adaptations in the industrially and medically important fungal genus Aspergillus.</title>
        <authorList>
            <person name="de Vries R.P."/>
            <person name="Riley R."/>
            <person name="Wiebenga A."/>
            <person name="Aguilar-Osorio G."/>
            <person name="Amillis S."/>
            <person name="Uchima C.A."/>
            <person name="Anderluh G."/>
            <person name="Asadollahi M."/>
            <person name="Askin M."/>
            <person name="Barry K."/>
            <person name="Battaglia E."/>
            <person name="Bayram O."/>
            <person name="Benocci T."/>
            <person name="Braus-Stromeyer S.A."/>
            <person name="Caldana C."/>
            <person name="Canovas D."/>
            <person name="Cerqueira G.C."/>
            <person name="Chen F."/>
            <person name="Chen W."/>
            <person name="Choi C."/>
            <person name="Clum A."/>
            <person name="Dos Santos R.A."/>
            <person name="Damasio A.R."/>
            <person name="Diallinas G."/>
            <person name="Emri T."/>
            <person name="Fekete E."/>
            <person name="Flipphi M."/>
            <person name="Freyberg S."/>
            <person name="Gallo A."/>
            <person name="Gournas C."/>
            <person name="Habgood R."/>
            <person name="Hainaut M."/>
            <person name="Harispe M.L."/>
            <person name="Henrissat B."/>
            <person name="Hilden K.S."/>
            <person name="Hope R."/>
            <person name="Hossain A."/>
            <person name="Karabika E."/>
            <person name="Karaffa L."/>
            <person name="Karanyi Z."/>
            <person name="Krasevec N."/>
            <person name="Kuo A."/>
            <person name="Kusch H."/>
            <person name="LaButti K."/>
            <person name="Lagendijk E.L."/>
            <person name="Lapidus A."/>
            <person name="Levasseur A."/>
            <person name="Lindquist E."/>
            <person name="Lipzen A."/>
            <person name="Logrieco A.F."/>
            <person name="MacCabe A."/>
            <person name="Maekelae M.R."/>
            <person name="Malavazi I."/>
            <person name="Melin P."/>
            <person name="Meyer V."/>
            <person name="Mielnichuk N."/>
            <person name="Miskei M."/>
            <person name="Molnar A.P."/>
            <person name="Mule G."/>
            <person name="Ngan C.Y."/>
            <person name="Orejas M."/>
            <person name="Orosz E."/>
            <person name="Ouedraogo J.P."/>
            <person name="Overkamp K.M."/>
            <person name="Park H.-S."/>
            <person name="Perrone G."/>
            <person name="Piumi F."/>
            <person name="Punt P.J."/>
            <person name="Ram A.F."/>
            <person name="Ramon A."/>
            <person name="Rauscher S."/>
            <person name="Record E."/>
            <person name="Riano-Pachon D.M."/>
            <person name="Robert V."/>
            <person name="Roehrig J."/>
            <person name="Ruller R."/>
            <person name="Salamov A."/>
            <person name="Salih N.S."/>
            <person name="Samson R.A."/>
            <person name="Sandor E."/>
            <person name="Sanguinetti M."/>
            <person name="Schuetze T."/>
            <person name="Sepcic K."/>
            <person name="Shelest E."/>
            <person name="Sherlock G."/>
            <person name="Sophianopoulou V."/>
            <person name="Squina F.M."/>
            <person name="Sun H."/>
            <person name="Susca A."/>
            <person name="Todd R.B."/>
            <person name="Tsang A."/>
            <person name="Unkles S.E."/>
            <person name="van de Wiele N."/>
            <person name="van Rossen-Uffink D."/>
            <person name="Oliveira J.V."/>
            <person name="Vesth T.C."/>
            <person name="Visser J."/>
            <person name="Yu J.-H."/>
            <person name="Zhou M."/>
            <person name="Andersen M.R."/>
            <person name="Archer D.B."/>
            <person name="Baker S.E."/>
            <person name="Benoit I."/>
            <person name="Brakhage A.A."/>
            <person name="Braus G.H."/>
            <person name="Fischer R."/>
            <person name="Frisvad J.C."/>
            <person name="Goldman G.H."/>
            <person name="Houbraken J."/>
            <person name="Oakley B."/>
            <person name="Pocsi I."/>
            <person name="Scazzocchio C."/>
            <person name="Seiboth B."/>
            <person name="vanKuyk P.A."/>
            <person name="Wortman J."/>
            <person name="Dyer P.S."/>
            <person name="Grigoriev I.V."/>
        </authorList>
    </citation>
    <scope>NUCLEOTIDE SEQUENCE [LARGE SCALE GENOMIC DNA]</scope>
    <source>
        <strain evidence="3">CBS 593.65</strain>
    </source>
</reference>
<dbReference type="Proteomes" id="UP000184356">
    <property type="component" value="Unassembled WGS sequence"/>
</dbReference>
<dbReference type="GeneID" id="63764246"/>
<accession>A0A1L9T1U6</accession>
<dbReference type="EMBL" id="KV878597">
    <property type="protein sequence ID" value="OJJ53387.1"/>
    <property type="molecule type" value="Genomic_DNA"/>
</dbReference>
<dbReference type="AlphaFoldDB" id="A0A1L9T1U6"/>
<evidence type="ECO:0000313" key="2">
    <source>
        <dbReference type="EMBL" id="OJJ53387.1"/>
    </source>
</evidence>
<sequence>MTNLIQTRPYLTSALSLIALGSIAAYLVERRLNKSCPRVAIHQLPKSSACRNLLETGERVAEASPTGLDKSVLLSTWPSTDRKTHWVPSFVALQVDIPISQLENCDARKYGVEDGHKPGTCQLSQKLFAAFLDARNRGLEAPILDESTPPSFTPGSLLFGKSNGVGAFMLGSWSSTSRTPLDSQNLPLQGPKPVTEFPSNKDAISSSSSSDADTAGTVFYWRVPTGLANAADRPASYGIPWRFMEGGFQEFIVERGPDDTARVSYVAIECSNLHPGGQRTRDFKMVPKLFYELHVLYAQVLLFKTLRQLGG</sequence>
<organism evidence="2 3">
    <name type="scientific">Aspergillus sydowii CBS 593.65</name>
    <dbReference type="NCBI Taxonomy" id="1036612"/>
    <lineage>
        <taxon>Eukaryota</taxon>
        <taxon>Fungi</taxon>
        <taxon>Dikarya</taxon>
        <taxon>Ascomycota</taxon>
        <taxon>Pezizomycotina</taxon>
        <taxon>Eurotiomycetes</taxon>
        <taxon>Eurotiomycetidae</taxon>
        <taxon>Eurotiales</taxon>
        <taxon>Aspergillaceae</taxon>
        <taxon>Aspergillus</taxon>
        <taxon>Aspergillus subgen. Nidulantes</taxon>
    </lineage>
</organism>
<name>A0A1L9T1U6_9EURO</name>
<evidence type="ECO:0000256" key="1">
    <source>
        <dbReference type="SAM" id="MobiDB-lite"/>
    </source>
</evidence>
<dbReference type="OrthoDB" id="4480078at2759"/>
<proteinExistence type="predicted"/>
<feature type="region of interest" description="Disordered" evidence="1">
    <location>
        <begin position="189"/>
        <end position="210"/>
    </location>
</feature>
<dbReference type="RefSeq" id="XP_040697193.1">
    <property type="nucleotide sequence ID" value="XM_040848173.1"/>
</dbReference>